<dbReference type="Proteomes" id="UP000598054">
    <property type="component" value="Plasmid unnamed1"/>
</dbReference>
<keyword evidence="1" id="KW-0614">Plasmid</keyword>
<organism evidence="1 2">
    <name type="scientific">Streptomyces californicus</name>
    <dbReference type="NCBI Taxonomy" id="67351"/>
    <lineage>
        <taxon>Bacteria</taxon>
        <taxon>Bacillati</taxon>
        <taxon>Actinomycetota</taxon>
        <taxon>Actinomycetes</taxon>
        <taxon>Kitasatosporales</taxon>
        <taxon>Streptomycetaceae</taxon>
        <taxon>Streptomyces</taxon>
    </lineage>
</organism>
<evidence type="ECO:0000313" key="1">
    <source>
        <dbReference type="EMBL" id="QRV45917.1"/>
    </source>
</evidence>
<keyword evidence="2" id="KW-1185">Reference proteome</keyword>
<gene>
    <name evidence="1" type="ORF">I6J41_34615</name>
</gene>
<geneLocation type="plasmid" evidence="1 2">
    <name>unnamed1</name>
</geneLocation>
<dbReference type="EMBL" id="CP070250">
    <property type="protein sequence ID" value="QRV45917.1"/>
    <property type="molecule type" value="Genomic_DNA"/>
</dbReference>
<sequence length="96" mass="10183">MRVHHVELVAVGFHEGEADSGTGAVRGDFRRGHVPAGGLVDLLIGQGRVGRAEIVRVLLEVAPLQVGRSVALYEQQLQPVGQQRLGVNEPVEDAAA</sequence>
<evidence type="ECO:0000313" key="2">
    <source>
        <dbReference type="Proteomes" id="UP000598054"/>
    </source>
</evidence>
<accession>A0ABX7JDP4</accession>
<protein>
    <submittedName>
        <fullName evidence="1">Uncharacterized protein</fullName>
    </submittedName>
</protein>
<name>A0ABX7JDP4_9ACTN</name>
<reference evidence="1 2" key="1">
    <citation type="submission" date="2021-02" db="EMBL/GenBank/DDBJ databases">
        <title>FDA dAtabase for Regulatory Grade micrObial Sequences (FDA-ARGOS): Supporting development and validation of Infectious Disease Dx tests.</title>
        <authorList>
            <person name="Sproer C."/>
            <person name="Gronow S."/>
            <person name="Severitt S."/>
            <person name="Schroder I."/>
            <person name="Tallon L."/>
            <person name="Sadzewicz L."/>
            <person name="Zhao X."/>
            <person name="Boylan J."/>
            <person name="Ott S."/>
            <person name="Bowen H."/>
            <person name="Vavikolanu K."/>
            <person name="Mehta A."/>
            <person name="Aluvathingal J."/>
            <person name="Nadendla S."/>
            <person name="Lowell S."/>
            <person name="Myers T."/>
            <person name="Yan Y."/>
            <person name="Sichtig H."/>
        </authorList>
    </citation>
    <scope>NUCLEOTIDE SEQUENCE [LARGE SCALE GENOMIC DNA]</scope>
    <source>
        <strain evidence="1 2">FDAARGOS_1211</strain>
        <plasmid evidence="1 2">unnamed1</plasmid>
    </source>
</reference>
<proteinExistence type="predicted"/>